<evidence type="ECO:0000256" key="4">
    <source>
        <dbReference type="SAM" id="MobiDB-lite"/>
    </source>
</evidence>
<dbReference type="SUPFAM" id="SSF53335">
    <property type="entry name" value="S-adenosyl-L-methionine-dependent methyltransferases"/>
    <property type="match status" value="1"/>
</dbReference>
<dbReference type="EMBL" id="JAUSQZ010000001">
    <property type="protein sequence ID" value="MDP9824360.1"/>
    <property type="molecule type" value="Genomic_DNA"/>
</dbReference>
<keyword evidence="1 6" id="KW-0489">Methyltransferase</keyword>
<organism evidence="6 7">
    <name type="scientific">Kineosporia succinea</name>
    <dbReference type="NCBI Taxonomy" id="84632"/>
    <lineage>
        <taxon>Bacteria</taxon>
        <taxon>Bacillati</taxon>
        <taxon>Actinomycetota</taxon>
        <taxon>Actinomycetes</taxon>
        <taxon>Kineosporiales</taxon>
        <taxon>Kineosporiaceae</taxon>
        <taxon>Kineosporia</taxon>
    </lineage>
</organism>
<sequence length="271" mass="29010">MGDGVGGGPGRRSVRTVEDALRLLDGMFPPSADRWSEATGGSWWDGFYTDRERGVPFFADKPDENLAGWVEGSALRPGRALDLGAGPGRNALYLASRGFSVDAVDLSEEAAGWARERAAERGLPVNVVVGDAFADGVVSGPYDLVYDSGCLHHLPPHRRVSYLALLERVLAPGGHFAVTCFAAGRMGSDEADADLYRRESLAGGLAFSPDDLRWLFQQFDEVEIRPVRAQPEHSAWFGLDFLITGLFASPARPADPGDPADPADLVGPTNG</sequence>
<dbReference type="Gene3D" id="3.40.50.150">
    <property type="entry name" value="Vaccinia Virus protein VP39"/>
    <property type="match status" value="1"/>
</dbReference>
<dbReference type="GO" id="GO:0008168">
    <property type="term" value="F:methyltransferase activity"/>
    <property type="evidence" value="ECO:0007669"/>
    <property type="project" value="UniProtKB-KW"/>
</dbReference>
<feature type="domain" description="Methyltransferase" evidence="5">
    <location>
        <begin position="81"/>
        <end position="174"/>
    </location>
</feature>
<evidence type="ECO:0000256" key="3">
    <source>
        <dbReference type="ARBA" id="ARBA00022691"/>
    </source>
</evidence>
<proteinExistence type="predicted"/>
<keyword evidence="3" id="KW-0949">S-adenosyl-L-methionine</keyword>
<feature type="region of interest" description="Disordered" evidence="4">
    <location>
        <begin position="252"/>
        <end position="271"/>
    </location>
</feature>
<dbReference type="RefSeq" id="WP_307236768.1">
    <property type="nucleotide sequence ID" value="NZ_JAUSQZ010000001.1"/>
</dbReference>
<protein>
    <submittedName>
        <fullName evidence="6">SAM-dependent methyltransferase</fullName>
    </submittedName>
</protein>
<evidence type="ECO:0000259" key="5">
    <source>
        <dbReference type="Pfam" id="PF13649"/>
    </source>
</evidence>
<dbReference type="GO" id="GO:0032259">
    <property type="term" value="P:methylation"/>
    <property type="evidence" value="ECO:0007669"/>
    <property type="project" value="UniProtKB-KW"/>
</dbReference>
<evidence type="ECO:0000256" key="2">
    <source>
        <dbReference type="ARBA" id="ARBA00022679"/>
    </source>
</evidence>
<dbReference type="InterPro" id="IPR029063">
    <property type="entry name" value="SAM-dependent_MTases_sf"/>
</dbReference>
<keyword evidence="2" id="KW-0808">Transferase</keyword>
<dbReference type="PANTHER" id="PTHR43464">
    <property type="entry name" value="METHYLTRANSFERASE"/>
    <property type="match status" value="1"/>
</dbReference>
<dbReference type="InterPro" id="IPR041698">
    <property type="entry name" value="Methyltransf_25"/>
</dbReference>
<dbReference type="PANTHER" id="PTHR43464:SF19">
    <property type="entry name" value="UBIQUINONE BIOSYNTHESIS O-METHYLTRANSFERASE, MITOCHONDRIAL"/>
    <property type="match status" value="1"/>
</dbReference>
<dbReference type="CDD" id="cd02440">
    <property type="entry name" value="AdoMet_MTases"/>
    <property type="match status" value="1"/>
</dbReference>
<comment type="caution">
    <text evidence="6">The sequence shown here is derived from an EMBL/GenBank/DDBJ whole genome shotgun (WGS) entry which is preliminary data.</text>
</comment>
<dbReference type="Pfam" id="PF13649">
    <property type="entry name" value="Methyltransf_25"/>
    <property type="match status" value="1"/>
</dbReference>
<reference evidence="6 7" key="1">
    <citation type="submission" date="2023-07" db="EMBL/GenBank/DDBJ databases">
        <title>Sequencing the genomes of 1000 actinobacteria strains.</title>
        <authorList>
            <person name="Klenk H.-P."/>
        </authorList>
    </citation>
    <scope>NUCLEOTIDE SEQUENCE [LARGE SCALE GENOMIC DNA]</scope>
    <source>
        <strain evidence="6 7">DSM 44388</strain>
    </source>
</reference>
<name>A0ABT9NWZ0_9ACTN</name>
<evidence type="ECO:0000313" key="6">
    <source>
        <dbReference type="EMBL" id="MDP9824360.1"/>
    </source>
</evidence>
<dbReference type="Proteomes" id="UP001235712">
    <property type="component" value="Unassembled WGS sequence"/>
</dbReference>
<evidence type="ECO:0000313" key="7">
    <source>
        <dbReference type="Proteomes" id="UP001235712"/>
    </source>
</evidence>
<evidence type="ECO:0000256" key="1">
    <source>
        <dbReference type="ARBA" id="ARBA00022603"/>
    </source>
</evidence>
<keyword evidence="7" id="KW-1185">Reference proteome</keyword>
<gene>
    <name evidence="6" type="ORF">J2S57_000109</name>
</gene>
<accession>A0ABT9NWZ0</accession>